<feature type="transmembrane region" description="Helical" evidence="8">
    <location>
        <begin position="101"/>
        <end position="118"/>
    </location>
</feature>
<dbReference type="InterPro" id="IPR052017">
    <property type="entry name" value="TSUP"/>
</dbReference>
<feature type="transmembrane region" description="Helical" evidence="8">
    <location>
        <begin position="138"/>
        <end position="155"/>
    </location>
</feature>
<keyword evidence="7 8" id="KW-0472">Membrane</keyword>
<protein>
    <recommendedName>
        <fullName evidence="8">Probable membrane transporter protein</fullName>
    </recommendedName>
</protein>
<name>A0A553C7L3_9FLAO</name>
<reference evidence="9 10" key="1">
    <citation type="submission" date="2019-07" db="EMBL/GenBank/DDBJ databases">
        <title>Novel species of Flavobacterium.</title>
        <authorList>
            <person name="Liu Q."/>
            <person name="Xin Y.-H."/>
        </authorList>
    </citation>
    <scope>NUCLEOTIDE SEQUENCE [LARGE SCALE GENOMIC DNA]</scope>
    <source>
        <strain evidence="9 10">LB3P56</strain>
    </source>
</reference>
<dbReference type="GO" id="GO:0005886">
    <property type="term" value="C:plasma membrane"/>
    <property type="evidence" value="ECO:0007669"/>
    <property type="project" value="UniProtKB-SubCell"/>
</dbReference>
<gene>
    <name evidence="9" type="ORF">FNW17_13065</name>
</gene>
<dbReference type="Proteomes" id="UP000318585">
    <property type="component" value="Unassembled WGS sequence"/>
</dbReference>
<dbReference type="RefSeq" id="WP_144071861.1">
    <property type="nucleotide sequence ID" value="NZ_VJZR01000013.1"/>
</dbReference>
<evidence type="ECO:0000256" key="6">
    <source>
        <dbReference type="ARBA" id="ARBA00022989"/>
    </source>
</evidence>
<keyword evidence="3" id="KW-0813">Transport</keyword>
<feature type="transmembrane region" description="Helical" evidence="8">
    <location>
        <begin position="232"/>
        <end position="250"/>
    </location>
</feature>
<dbReference type="PANTHER" id="PTHR30269">
    <property type="entry name" value="TRANSMEMBRANE PROTEIN YFCA"/>
    <property type="match status" value="1"/>
</dbReference>
<evidence type="ECO:0000313" key="10">
    <source>
        <dbReference type="Proteomes" id="UP000318585"/>
    </source>
</evidence>
<evidence type="ECO:0000256" key="8">
    <source>
        <dbReference type="RuleBase" id="RU363041"/>
    </source>
</evidence>
<evidence type="ECO:0000256" key="1">
    <source>
        <dbReference type="ARBA" id="ARBA00004651"/>
    </source>
</evidence>
<feature type="transmembrane region" description="Helical" evidence="8">
    <location>
        <begin position="202"/>
        <end position="220"/>
    </location>
</feature>
<evidence type="ECO:0000256" key="5">
    <source>
        <dbReference type="ARBA" id="ARBA00022692"/>
    </source>
</evidence>
<evidence type="ECO:0000256" key="2">
    <source>
        <dbReference type="ARBA" id="ARBA00009142"/>
    </source>
</evidence>
<comment type="similarity">
    <text evidence="2 8">Belongs to the 4-toluene sulfonate uptake permease (TSUP) (TC 2.A.102) family.</text>
</comment>
<evidence type="ECO:0000256" key="3">
    <source>
        <dbReference type="ARBA" id="ARBA00022448"/>
    </source>
</evidence>
<evidence type="ECO:0000256" key="4">
    <source>
        <dbReference type="ARBA" id="ARBA00022475"/>
    </source>
</evidence>
<comment type="caution">
    <text evidence="9">The sequence shown here is derived from an EMBL/GenBank/DDBJ whole genome shotgun (WGS) entry which is preliminary data.</text>
</comment>
<dbReference type="OrthoDB" id="554695at2"/>
<sequence>MEFYILILLCLAAFVAGFIDAIVGGGGLIQTPVGLILLPNLPVSTVIGSLKVPAFSGTSFAAYQYLKKVDMNWKLLIIMMILAFPSAFLGSTLLTYVSNDFMKPLLLVVLSLLVVYTYAQKNFGQHIVKTHSARTQVFYAVLISFVVGFYDGFIGPGTGSFLVLAFIALMGFDFLHASANAKMVNLATNFGSICLFMLKGKIIWAVAIPMAFSNAFGGWLGAKLAINKGNKFIRIFFLVVVIGTLIRFAYDVFYK</sequence>
<evidence type="ECO:0000313" key="9">
    <source>
        <dbReference type="EMBL" id="TRX16499.1"/>
    </source>
</evidence>
<feature type="transmembrane region" description="Helical" evidence="8">
    <location>
        <begin position="161"/>
        <end position="181"/>
    </location>
</feature>
<keyword evidence="4 8" id="KW-1003">Cell membrane</keyword>
<dbReference type="EMBL" id="VJZR01000013">
    <property type="protein sequence ID" value="TRX16499.1"/>
    <property type="molecule type" value="Genomic_DNA"/>
</dbReference>
<keyword evidence="10" id="KW-1185">Reference proteome</keyword>
<evidence type="ECO:0000256" key="7">
    <source>
        <dbReference type="ARBA" id="ARBA00023136"/>
    </source>
</evidence>
<dbReference type="Pfam" id="PF01925">
    <property type="entry name" value="TauE"/>
    <property type="match status" value="1"/>
</dbReference>
<dbReference type="AlphaFoldDB" id="A0A553C7L3"/>
<comment type="subcellular location">
    <subcellularLocation>
        <location evidence="1 8">Cell membrane</location>
        <topology evidence="1 8">Multi-pass membrane protein</topology>
    </subcellularLocation>
</comment>
<organism evidence="9 10">
    <name type="scientific">Flavobacterium franklandianum</name>
    <dbReference type="NCBI Taxonomy" id="2594430"/>
    <lineage>
        <taxon>Bacteria</taxon>
        <taxon>Pseudomonadati</taxon>
        <taxon>Bacteroidota</taxon>
        <taxon>Flavobacteriia</taxon>
        <taxon>Flavobacteriales</taxon>
        <taxon>Flavobacteriaceae</taxon>
        <taxon>Flavobacterium</taxon>
    </lineage>
</organism>
<dbReference type="InterPro" id="IPR002781">
    <property type="entry name" value="TM_pro_TauE-like"/>
</dbReference>
<feature type="transmembrane region" description="Helical" evidence="8">
    <location>
        <begin position="75"/>
        <end position="95"/>
    </location>
</feature>
<proteinExistence type="inferred from homology"/>
<keyword evidence="5 8" id="KW-0812">Transmembrane</keyword>
<accession>A0A553C7L3</accession>
<keyword evidence="6 8" id="KW-1133">Transmembrane helix</keyword>
<feature type="transmembrane region" description="Helical" evidence="8">
    <location>
        <begin position="45"/>
        <end position="63"/>
    </location>
</feature>
<dbReference type="PANTHER" id="PTHR30269:SF0">
    <property type="entry name" value="MEMBRANE TRANSPORTER PROTEIN YFCA-RELATED"/>
    <property type="match status" value="1"/>
</dbReference>